<protein>
    <submittedName>
        <fullName evidence="1">Uncharacterized protein</fullName>
    </submittedName>
</protein>
<name>A0A7Y9XHG1_9GAMM</name>
<reference evidence="1 2" key="1">
    <citation type="submission" date="2020-07" db="EMBL/GenBank/DDBJ databases">
        <title>Genomic analyses of the natural microbiome of Caenorhabditis elegans.</title>
        <authorList>
            <person name="Samuel B."/>
        </authorList>
    </citation>
    <scope>NUCLEOTIDE SEQUENCE [LARGE SCALE GENOMIC DNA]</scope>
    <source>
        <strain evidence="1 2">BIGb0408</strain>
    </source>
</reference>
<keyword evidence="2" id="KW-1185">Reference proteome</keyword>
<accession>A0A7Y9XHG1</accession>
<comment type="caution">
    <text evidence="1">The sequence shown here is derived from an EMBL/GenBank/DDBJ whole genome shotgun (WGS) entry which is preliminary data.</text>
</comment>
<evidence type="ECO:0000313" key="2">
    <source>
        <dbReference type="Proteomes" id="UP000578688"/>
    </source>
</evidence>
<organism evidence="1 2">
    <name type="scientific">Phytopseudomonas flavescens</name>
    <dbReference type="NCBI Taxonomy" id="29435"/>
    <lineage>
        <taxon>Bacteria</taxon>
        <taxon>Pseudomonadati</taxon>
        <taxon>Pseudomonadota</taxon>
        <taxon>Gammaproteobacteria</taxon>
        <taxon>Pseudomonadales</taxon>
        <taxon>Pseudomonadaceae</taxon>
        <taxon>Phytopseudomonas</taxon>
    </lineage>
</organism>
<proteinExistence type="predicted"/>
<dbReference type="Proteomes" id="UP000578688">
    <property type="component" value="Unassembled WGS sequence"/>
</dbReference>
<dbReference type="AlphaFoldDB" id="A0A7Y9XHG1"/>
<gene>
    <name evidence="1" type="ORF">FHR27_000013</name>
</gene>
<dbReference type="EMBL" id="JACBYV010000001">
    <property type="protein sequence ID" value="NYH71403.1"/>
    <property type="molecule type" value="Genomic_DNA"/>
</dbReference>
<evidence type="ECO:0000313" key="1">
    <source>
        <dbReference type="EMBL" id="NYH71403.1"/>
    </source>
</evidence>
<sequence>MIQPGEHLTAAVTFAHSLEPPDAIAERDHPVHFHLDLFL</sequence>